<dbReference type="InterPro" id="IPR042512">
    <property type="entry name" value="TLCD5"/>
</dbReference>
<evidence type="ECO:0000313" key="2">
    <source>
        <dbReference type="EMBL" id="KAF5200248.1"/>
    </source>
</evidence>
<gene>
    <name evidence="2" type="ORF">FRX31_010165</name>
</gene>
<protein>
    <submittedName>
        <fullName evidence="2">TRAM, LAG1 and CLN8 (TLC) lipid-sensing domain containing protein</fullName>
    </submittedName>
</protein>
<sequence length="73" mass="8186">MEDYIVRLIVFGVISWTLVFILVRKIFSNLSFNSCNRIVSTIHAAFAVTLASLSVQDWRCPVCPTAAKSSHLQ</sequence>
<dbReference type="PANTHER" id="PTHR31898:SF1">
    <property type="entry name" value="TLC DOMAIN-CONTAINING PROTEIN 5"/>
    <property type="match status" value="1"/>
</dbReference>
<evidence type="ECO:0000313" key="3">
    <source>
        <dbReference type="Proteomes" id="UP000554482"/>
    </source>
</evidence>
<feature type="non-terminal residue" evidence="2">
    <location>
        <position position="73"/>
    </location>
</feature>
<dbReference type="OrthoDB" id="506011at2759"/>
<dbReference type="Proteomes" id="UP000554482">
    <property type="component" value="Unassembled WGS sequence"/>
</dbReference>
<keyword evidence="1" id="KW-1133">Transmembrane helix</keyword>
<evidence type="ECO:0000256" key="1">
    <source>
        <dbReference type="SAM" id="Phobius"/>
    </source>
</evidence>
<reference evidence="2 3" key="1">
    <citation type="submission" date="2020-06" db="EMBL/GenBank/DDBJ databases">
        <title>Transcriptomic and genomic resources for Thalictrum thalictroides and T. hernandezii: Facilitating candidate gene discovery in an emerging model plant lineage.</title>
        <authorList>
            <person name="Arias T."/>
            <person name="Riano-Pachon D.M."/>
            <person name="Di Stilio V.S."/>
        </authorList>
    </citation>
    <scope>NUCLEOTIDE SEQUENCE [LARGE SCALE GENOMIC DNA]</scope>
    <source>
        <strain evidence="3">cv. WT478/WT964</strain>
        <tissue evidence="2">Leaves</tissue>
    </source>
</reference>
<name>A0A7J6WU35_THATH</name>
<proteinExistence type="predicted"/>
<keyword evidence="1" id="KW-0812">Transmembrane</keyword>
<comment type="caution">
    <text evidence="2">The sequence shown here is derived from an EMBL/GenBank/DDBJ whole genome shotgun (WGS) entry which is preliminary data.</text>
</comment>
<organism evidence="2 3">
    <name type="scientific">Thalictrum thalictroides</name>
    <name type="common">Rue-anemone</name>
    <name type="synonym">Anemone thalictroides</name>
    <dbReference type="NCBI Taxonomy" id="46969"/>
    <lineage>
        <taxon>Eukaryota</taxon>
        <taxon>Viridiplantae</taxon>
        <taxon>Streptophyta</taxon>
        <taxon>Embryophyta</taxon>
        <taxon>Tracheophyta</taxon>
        <taxon>Spermatophyta</taxon>
        <taxon>Magnoliopsida</taxon>
        <taxon>Ranunculales</taxon>
        <taxon>Ranunculaceae</taxon>
        <taxon>Thalictroideae</taxon>
        <taxon>Thalictrum</taxon>
    </lineage>
</organism>
<dbReference type="AlphaFoldDB" id="A0A7J6WU35"/>
<accession>A0A7J6WU35</accession>
<feature type="transmembrane region" description="Helical" evidence="1">
    <location>
        <begin position="6"/>
        <end position="23"/>
    </location>
</feature>
<dbReference type="PANTHER" id="PTHR31898">
    <property type="entry name" value="TRANSMEMBRANE PROTEIN 136"/>
    <property type="match status" value="1"/>
</dbReference>
<keyword evidence="1" id="KW-0472">Membrane</keyword>
<dbReference type="EMBL" id="JABWDY010010964">
    <property type="protein sequence ID" value="KAF5200248.1"/>
    <property type="molecule type" value="Genomic_DNA"/>
</dbReference>
<keyword evidence="3" id="KW-1185">Reference proteome</keyword>